<protein>
    <submittedName>
        <fullName evidence="1">Uncharacterized protein</fullName>
    </submittedName>
</protein>
<evidence type="ECO:0000313" key="1">
    <source>
        <dbReference type="EMBL" id="KAG5170488.1"/>
    </source>
</evidence>
<gene>
    <name evidence="1" type="ORF">JR316_004877</name>
</gene>
<organism evidence="1">
    <name type="scientific">Psilocybe cubensis</name>
    <name type="common">Psychedelic mushroom</name>
    <name type="synonym">Stropharia cubensis</name>
    <dbReference type="NCBI Taxonomy" id="181762"/>
    <lineage>
        <taxon>Eukaryota</taxon>
        <taxon>Fungi</taxon>
        <taxon>Dikarya</taxon>
        <taxon>Basidiomycota</taxon>
        <taxon>Agaricomycotina</taxon>
        <taxon>Agaricomycetes</taxon>
        <taxon>Agaricomycetidae</taxon>
        <taxon>Agaricales</taxon>
        <taxon>Agaricineae</taxon>
        <taxon>Strophariaceae</taxon>
        <taxon>Psilocybe</taxon>
    </lineage>
</organism>
<dbReference type="EMBL" id="JAFIQS010000004">
    <property type="protein sequence ID" value="KAG5170488.1"/>
    <property type="molecule type" value="Genomic_DNA"/>
</dbReference>
<accession>A0A8H7Y3I1</accession>
<sequence length="365" mass="42068">MNVYHKRILSNFYKLLENTPWIGHYILRLSLSVDVVSLTKLIPPALEAFAHITRLQDLTLEIGTIDQRASWNSLSTSVQCILQRFIRLPTIDTLTLVNIYDIPAIDMTSRKRLDFLTIIGPVSFHEEHRKDTTALSSAPKLLGLAYSPRLAQPSLNIFTKGKPPFDLGELKYFCCYWAGIDEFYRLLFENSPNLQNIHICIRNGFHDQPTGLGHCLSFSLHSLVNLYINVDPYFSFLGDEESNSLFKLCLELREIARDNRIEYLSIRLLLQASSQREVEEIPWGRLDNLLLVPNTWTTLKQCDLWVYLDQDNHYGSDINSETFLTAARNVQESQLSRLISNKSFKFNSFFNVGSKDYFVFMGVTH</sequence>
<reference evidence="1" key="1">
    <citation type="submission" date="2021-02" db="EMBL/GenBank/DDBJ databases">
        <title>Psilocybe cubensis genome.</title>
        <authorList>
            <person name="Mckernan K.J."/>
            <person name="Crawford S."/>
            <person name="Trippe A."/>
            <person name="Kane L.T."/>
            <person name="Mclaughlin S."/>
        </authorList>
    </citation>
    <scope>NUCLEOTIDE SEQUENCE [LARGE SCALE GENOMIC DNA]</scope>
    <source>
        <strain evidence="1">MGC-MH-2018</strain>
    </source>
</reference>
<proteinExistence type="predicted"/>
<comment type="caution">
    <text evidence="1">The sequence shown here is derived from an EMBL/GenBank/DDBJ whole genome shotgun (WGS) entry which is preliminary data.</text>
</comment>
<name>A0A8H7Y3I1_PSICU</name>
<dbReference type="AlphaFoldDB" id="A0A8H7Y3I1"/>